<dbReference type="EMBL" id="BBMR01000003">
    <property type="protein sequence ID" value="GAL18892.1"/>
    <property type="molecule type" value="Genomic_DNA"/>
</dbReference>
<dbReference type="AlphaFoldDB" id="A0A090SHE3"/>
<reference evidence="2 3" key="1">
    <citation type="submission" date="2014-09" db="EMBL/GenBank/DDBJ databases">
        <title>Vibrio maritimus JCM 19235. (C45) whole genome shotgun sequence.</title>
        <authorList>
            <person name="Sawabe T."/>
            <person name="Meirelles P."/>
            <person name="Nakanishi M."/>
            <person name="Sayaka M."/>
            <person name="Hattori M."/>
            <person name="Ohkuma M."/>
        </authorList>
    </citation>
    <scope>NUCLEOTIDE SEQUENCE [LARGE SCALE GENOMIC DNA]</scope>
    <source>
        <strain evidence="3">JCM19235</strain>
    </source>
</reference>
<accession>A0A090SHE3</accession>
<evidence type="ECO:0000313" key="2">
    <source>
        <dbReference type="EMBL" id="GAL18892.1"/>
    </source>
</evidence>
<dbReference type="PROSITE" id="PS51257">
    <property type="entry name" value="PROKAR_LIPOPROTEIN"/>
    <property type="match status" value="1"/>
</dbReference>
<protein>
    <submittedName>
        <fullName evidence="2">Uncharacterized protein</fullName>
    </submittedName>
</protein>
<organism evidence="2 3">
    <name type="scientific">Vibrio maritimus</name>
    <dbReference type="NCBI Taxonomy" id="990268"/>
    <lineage>
        <taxon>Bacteria</taxon>
        <taxon>Pseudomonadati</taxon>
        <taxon>Pseudomonadota</taxon>
        <taxon>Gammaproteobacteria</taxon>
        <taxon>Vibrionales</taxon>
        <taxon>Vibrionaceae</taxon>
        <taxon>Vibrio</taxon>
    </lineage>
</organism>
<keyword evidence="3" id="KW-1185">Reference proteome</keyword>
<name>A0A090SHE3_9VIBR</name>
<evidence type="ECO:0000313" key="3">
    <source>
        <dbReference type="Proteomes" id="UP000029228"/>
    </source>
</evidence>
<evidence type="ECO:0000256" key="1">
    <source>
        <dbReference type="SAM" id="SignalP"/>
    </source>
</evidence>
<gene>
    <name evidence="2" type="ORF">JCM19235_2315</name>
</gene>
<dbReference type="Proteomes" id="UP000029228">
    <property type="component" value="Unassembled WGS sequence"/>
</dbReference>
<feature type="chain" id="PRO_5001863226" evidence="1">
    <location>
        <begin position="28"/>
        <end position="79"/>
    </location>
</feature>
<keyword evidence="1" id="KW-0732">Signal</keyword>
<proteinExistence type="predicted"/>
<feature type="signal peptide" evidence="1">
    <location>
        <begin position="1"/>
        <end position="27"/>
    </location>
</feature>
<comment type="caution">
    <text evidence="2">The sequence shown here is derived from an EMBL/GenBank/DDBJ whole genome shotgun (WGS) entry which is preliminary data.</text>
</comment>
<dbReference type="STRING" id="990268.JCM19235_2315"/>
<sequence>MKLTSIQKSKLLCSALAVALLAGCSSGGGSSSPTEPLPEFDGDLGFENVDPGYGNSAPEAQNQQSRILVLIWAMFTFQI</sequence>